<proteinExistence type="predicted"/>
<dbReference type="EMBL" id="JAUTXU010000019">
    <property type="protein sequence ID" value="KAK3720994.1"/>
    <property type="molecule type" value="Genomic_DNA"/>
</dbReference>
<evidence type="ECO:0000313" key="1">
    <source>
        <dbReference type="EMBL" id="KAK3720994.1"/>
    </source>
</evidence>
<dbReference type="Proteomes" id="UP001281147">
    <property type="component" value="Unassembled WGS sequence"/>
</dbReference>
<comment type="caution">
    <text evidence="1">The sequence shown here is derived from an EMBL/GenBank/DDBJ whole genome shotgun (WGS) entry which is preliminary data.</text>
</comment>
<evidence type="ECO:0000313" key="2">
    <source>
        <dbReference type="Proteomes" id="UP001281147"/>
    </source>
</evidence>
<name>A0ACC3NQA9_9PEZI</name>
<gene>
    <name evidence="1" type="ORF">LTR37_003284</name>
</gene>
<protein>
    <submittedName>
        <fullName evidence="1">Uncharacterized protein</fullName>
    </submittedName>
</protein>
<reference evidence="1" key="1">
    <citation type="submission" date="2023-07" db="EMBL/GenBank/DDBJ databases">
        <title>Black Yeasts Isolated from many extreme environments.</title>
        <authorList>
            <person name="Coleine C."/>
            <person name="Stajich J.E."/>
            <person name="Selbmann L."/>
        </authorList>
    </citation>
    <scope>NUCLEOTIDE SEQUENCE</scope>
    <source>
        <strain evidence="1">CCFEE 5714</strain>
    </source>
</reference>
<organism evidence="1 2">
    <name type="scientific">Vermiconidia calcicola</name>
    <dbReference type="NCBI Taxonomy" id="1690605"/>
    <lineage>
        <taxon>Eukaryota</taxon>
        <taxon>Fungi</taxon>
        <taxon>Dikarya</taxon>
        <taxon>Ascomycota</taxon>
        <taxon>Pezizomycotina</taxon>
        <taxon>Dothideomycetes</taxon>
        <taxon>Dothideomycetidae</taxon>
        <taxon>Mycosphaerellales</taxon>
        <taxon>Extremaceae</taxon>
        <taxon>Vermiconidia</taxon>
    </lineage>
</organism>
<sequence length="269" mass="30953">MDDDITACLQSVPQELYDKIYNDVVTRTTLTIHIDESYKPPSAMQVDRQSRSLFTERYYSKYIARVRSDIVKGSDMDAVEFERQFAAGFPLDQSVQHPRGVAVKFRGFRVEVEVEDEADIEDDFVNRVQGLPPELYNHIYHDVFTPATPTIRIDESYEPPLLMQVDGQSRALFMERYYSKHAIIVADTIDWGLVLDWLKSLSPLHLARLCGARYIVTADMVVQRSEMEAFKDAYATGYAKGFAAQLRTMRGVEIDWTSLRIEIEVESEE</sequence>
<accession>A0ACC3NQA9</accession>
<keyword evidence="2" id="KW-1185">Reference proteome</keyword>